<dbReference type="EMBL" id="KN728755">
    <property type="protein sequence ID" value="KIH63297.1"/>
    <property type="molecule type" value="Genomic_DNA"/>
</dbReference>
<protein>
    <submittedName>
        <fullName evidence="1">Uncharacterized protein</fullName>
    </submittedName>
</protein>
<dbReference type="Proteomes" id="UP000054047">
    <property type="component" value="Unassembled WGS sequence"/>
</dbReference>
<sequence length="144" mass="15864">MAHAHVVPAPIVAPAPVVAPPPIVAPAPVVAPAPGVAPAPVFPYAMHYHHHHPRAEVRNIVRAYARETGHTSDTAMVSGDDHHGHHGFGLWDHFPLGHFSDDHHHDHHYPFGHYYGGFGFHGPWHQKLTAKKVAKSMKTFEKKN</sequence>
<organism evidence="1 2">
    <name type="scientific">Ancylostoma duodenale</name>
    <dbReference type="NCBI Taxonomy" id="51022"/>
    <lineage>
        <taxon>Eukaryota</taxon>
        <taxon>Metazoa</taxon>
        <taxon>Ecdysozoa</taxon>
        <taxon>Nematoda</taxon>
        <taxon>Chromadorea</taxon>
        <taxon>Rhabditida</taxon>
        <taxon>Rhabditina</taxon>
        <taxon>Rhabditomorpha</taxon>
        <taxon>Strongyloidea</taxon>
        <taxon>Ancylostomatidae</taxon>
        <taxon>Ancylostomatinae</taxon>
        <taxon>Ancylostoma</taxon>
    </lineage>
</organism>
<gene>
    <name evidence="1" type="ORF">ANCDUO_06401</name>
</gene>
<dbReference type="OrthoDB" id="5877292at2759"/>
<keyword evidence="2" id="KW-1185">Reference proteome</keyword>
<proteinExistence type="predicted"/>
<evidence type="ECO:0000313" key="2">
    <source>
        <dbReference type="Proteomes" id="UP000054047"/>
    </source>
</evidence>
<dbReference type="AlphaFoldDB" id="A0A0C2DL13"/>
<evidence type="ECO:0000313" key="1">
    <source>
        <dbReference type="EMBL" id="KIH63297.1"/>
    </source>
</evidence>
<accession>A0A0C2DL13</accession>
<reference evidence="1 2" key="1">
    <citation type="submission" date="2013-12" db="EMBL/GenBank/DDBJ databases">
        <title>Draft genome of the parsitic nematode Ancylostoma duodenale.</title>
        <authorList>
            <person name="Mitreva M."/>
        </authorList>
    </citation>
    <scope>NUCLEOTIDE SEQUENCE [LARGE SCALE GENOMIC DNA]</scope>
    <source>
        <strain evidence="1 2">Zhejiang</strain>
    </source>
</reference>
<name>A0A0C2DL13_9BILA</name>